<organism evidence="3 4">
    <name type="scientific">Paenibacillus thermoaerophilus</name>
    <dbReference type="NCBI Taxonomy" id="1215385"/>
    <lineage>
        <taxon>Bacteria</taxon>
        <taxon>Bacillati</taxon>
        <taxon>Bacillota</taxon>
        <taxon>Bacilli</taxon>
        <taxon>Bacillales</taxon>
        <taxon>Paenibacillaceae</taxon>
        <taxon>Paenibacillus</taxon>
    </lineage>
</organism>
<keyword evidence="4" id="KW-1185">Reference proteome</keyword>
<feature type="compositionally biased region" description="Low complexity" evidence="1">
    <location>
        <begin position="45"/>
        <end position="60"/>
    </location>
</feature>
<keyword evidence="2" id="KW-1133">Transmembrane helix</keyword>
<evidence type="ECO:0000256" key="2">
    <source>
        <dbReference type="SAM" id="Phobius"/>
    </source>
</evidence>
<keyword evidence="2" id="KW-0472">Membrane</keyword>
<feature type="transmembrane region" description="Helical" evidence="2">
    <location>
        <begin position="7"/>
        <end position="26"/>
    </location>
</feature>
<comment type="caution">
    <text evidence="3">The sequence shown here is derived from an EMBL/GenBank/DDBJ whole genome shotgun (WGS) entry which is preliminary data.</text>
</comment>
<dbReference type="EMBL" id="JBHTGQ010000002">
    <property type="protein sequence ID" value="MFC7748609.1"/>
    <property type="molecule type" value="Genomic_DNA"/>
</dbReference>
<evidence type="ECO:0000313" key="3">
    <source>
        <dbReference type="EMBL" id="MFC7748609.1"/>
    </source>
</evidence>
<protein>
    <submittedName>
        <fullName evidence="3">Uncharacterized protein</fullName>
    </submittedName>
</protein>
<keyword evidence="2" id="KW-0812">Transmembrane</keyword>
<name>A0ABW2UXH8_9BACL</name>
<dbReference type="Proteomes" id="UP001596528">
    <property type="component" value="Unassembled WGS sequence"/>
</dbReference>
<accession>A0ABW2UXH8</accession>
<feature type="region of interest" description="Disordered" evidence="1">
    <location>
        <begin position="32"/>
        <end position="109"/>
    </location>
</feature>
<evidence type="ECO:0000313" key="4">
    <source>
        <dbReference type="Proteomes" id="UP001596528"/>
    </source>
</evidence>
<evidence type="ECO:0000256" key="1">
    <source>
        <dbReference type="SAM" id="MobiDB-lite"/>
    </source>
</evidence>
<gene>
    <name evidence="3" type="ORF">ACFQWB_01440</name>
</gene>
<proteinExistence type="predicted"/>
<reference evidence="4" key="1">
    <citation type="journal article" date="2019" name="Int. J. Syst. Evol. Microbiol.">
        <title>The Global Catalogue of Microorganisms (GCM) 10K type strain sequencing project: providing services to taxonomists for standard genome sequencing and annotation.</title>
        <authorList>
            <consortium name="The Broad Institute Genomics Platform"/>
            <consortium name="The Broad Institute Genome Sequencing Center for Infectious Disease"/>
            <person name="Wu L."/>
            <person name="Ma J."/>
        </authorList>
    </citation>
    <scope>NUCLEOTIDE SEQUENCE [LARGE SCALE GENOMIC DNA]</scope>
    <source>
        <strain evidence="4">JCM 18657</strain>
    </source>
</reference>
<sequence length="175" mass="18166">MEALFDLVLGNIVWVMIAIGALYTFLKKAAGGGTAERPARPPRRPGGVSVGVPAGGRSSPGPDPRRQAAPQTEEAARADEAGSAFYAKRSPGSPDSAVEAAYGGTGAADTDAIGDVIGRNESEAAASDADKRNESFLFGGTPDSRELIAGILWSEVLGPPRAKRPLTYKHRGLHK</sequence>
<dbReference type="RefSeq" id="WP_138787662.1">
    <property type="nucleotide sequence ID" value="NZ_JBHTGQ010000002.1"/>
</dbReference>